<dbReference type="SUPFAM" id="SSF51197">
    <property type="entry name" value="Clavaminate synthase-like"/>
    <property type="match status" value="1"/>
</dbReference>
<dbReference type="InterPro" id="IPR007803">
    <property type="entry name" value="Asp/Arg/Pro-Hydrxlase"/>
</dbReference>
<name>A0ABP7LMD1_9SPHN</name>
<keyword evidence="3" id="KW-0560">Oxidoreductase</keyword>
<evidence type="ECO:0000259" key="4">
    <source>
        <dbReference type="Pfam" id="PF05118"/>
    </source>
</evidence>
<dbReference type="EMBL" id="BAABBM010000001">
    <property type="protein sequence ID" value="GAA3903176.1"/>
    <property type="molecule type" value="Genomic_DNA"/>
</dbReference>
<feature type="domain" description="Aspartyl/asparaginy/proline hydroxylase" evidence="4">
    <location>
        <begin position="195"/>
        <end position="358"/>
    </location>
</feature>
<keyword evidence="2" id="KW-0223">Dioxygenase</keyword>
<dbReference type="SUPFAM" id="SSF48452">
    <property type="entry name" value="TPR-like"/>
    <property type="match status" value="1"/>
</dbReference>
<gene>
    <name evidence="5" type="ORF">GCM10022276_22320</name>
</gene>
<dbReference type="Gene3D" id="2.60.120.330">
    <property type="entry name" value="B-lactam Antibiotic, Isopenicillin N Synthase, Chain"/>
    <property type="match status" value="1"/>
</dbReference>
<reference evidence="6" key="1">
    <citation type="journal article" date="2019" name="Int. J. Syst. Evol. Microbiol.">
        <title>The Global Catalogue of Microorganisms (GCM) 10K type strain sequencing project: providing services to taxonomists for standard genome sequencing and annotation.</title>
        <authorList>
            <consortium name="The Broad Institute Genomics Platform"/>
            <consortium name="The Broad Institute Genome Sequencing Center for Infectious Disease"/>
            <person name="Wu L."/>
            <person name="Ma J."/>
        </authorList>
    </citation>
    <scope>NUCLEOTIDE SEQUENCE [LARGE SCALE GENOMIC DNA]</scope>
    <source>
        <strain evidence="6">JCM 17543</strain>
    </source>
</reference>
<dbReference type="Gene3D" id="1.25.40.10">
    <property type="entry name" value="Tetratricopeptide repeat domain"/>
    <property type="match status" value="1"/>
</dbReference>
<dbReference type="InterPro" id="IPR011990">
    <property type="entry name" value="TPR-like_helical_dom_sf"/>
</dbReference>
<dbReference type="Proteomes" id="UP001500827">
    <property type="component" value="Unassembled WGS sequence"/>
</dbReference>
<dbReference type="InterPro" id="IPR027443">
    <property type="entry name" value="IPNS-like_sf"/>
</dbReference>
<evidence type="ECO:0000313" key="6">
    <source>
        <dbReference type="Proteomes" id="UP001500827"/>
    </source>
</evidence>
<dbReference type="RefSeq" id="WP_344699774.1">
    <property type="nucleotide sequence ID" value="NZ_BAABBM010000001.1"/>
</dbReference>
<evidence type="ECO:0000313" key="5">
    <source>
        <dbReference type="EMBL" id="GAA3903176.1"/>
    </source>
</evidence>
<dbReference type="InterPro" id="IPR051821">
    <property type="entry name" value="Asp/Asn_beta-hydroxylase"/>
</dbReference>
<comment type="caution">
    <text evidence="5">The sequence shown here is derived from an EMBL/GenBank/DDBJ whole genome shotgun (WGS) entry which is preliminary data.</text>
</comment>
<accession>A0ABP7LMD1</accession>
<dbReference type="Pfam" id="PF05118">
    <property type="entry name" value="Asp_Arg_Hydrox"/>
    <property type="match status" value="1"/>
</dbReference>
<evidence type="ECO:0000256" key="1">
    <source>
        <dbReference type="ARBA" id="ARBA00007730"/>
    </source>
</evidence>
<evidence type="ECO:0000256" key="3">
    <source>
        <dbReference type="ARBA" id="ARBA00023002"/>
    </source>
</evidence>
<dbReference type="Pfam" id="PF13432">
    <property type="entry name" value="TPR_16"/>
    <property type="match status" value="2"/>
</dbReference>
<comment type="similarity">
    <text evidence="1">Belongs to the aspartyl/asparaginyl beta-hydroxylase family.</text>
</comment>
<protein>
    <recommendedName>
        <fullName evidence="4">Aspartyl/asparaginy/proline hydroxylase domain-containing protein</fullName>
    </recommendedName>
</protein>
<keyword evidence="6" id="KW-1185">Reference proteome</keyword>
<dbReference type="PANTHER" id="PTHR46332">
    <property type="entry name" value="ASPARTATE BETA-HYDROXYLASE DOMAIN-CONTAINING PROTEIN 2"/>
    <property type="match status" value="1"/>
</dbReference>
<proteinExistence type="inferred from homology"/>
<sequence length="383" mass="41991">MVQMQTLEQQADSAASAGDFNAARALLEQAAAAGPSSVALWTKLSAMCKISGDLQAALGAIDRALALAPLDFSALLARAVILDNLGDPNAGEEYGNALAQIHPDEEIPGPWQAAVAHARKRRDDWRLKLGGRLASGLPSDLSPAERVRAERFITNRTRNTRHHHQEPSDFHFPGLPEIEFYDRDMFPALPILEQAVGDIRAEFDALIAAEAAEMVPYIQYPDRVPMRQWKELNHNPKWTAIHLLQNGRRIEQNARHCPRTLEAISHMDQPEVPGASPNAMFSMLAPRTRIPPHTGVANTRLVCHLPLIVPGNCGFRVGDTTREWNVGEAFVFDDTIEHEAWNDSDELRVVLIIDLWAPALSSGDRRTVAAVIGNSGATFAGSA</sequence>
<dbReference type="PANTHER" id="PTHR46332:SF5">
    <property type="entry name" value="ASPARTATE BETA-HYDROXYLASE DOMAIN CONTAINING 2"/>
    <property type="match status" value="1"/>
</dbReference>
<evidence type="ECO:0000256" key="2">
    <source>
        <dbReference type="ARBA" id="ARBA00022964"/>
    </source>
</evidence>
<organism evidence="5 6">
    <name type="scientific">Sphingomonas limnosediminicola</name>
    <dbReference type="NCBI Taxonomy" id="940133"/>
    <lineage>
        <taxon>Bacteria</taxon>
        <taxon>Pseudomonadati</taxon>
        <taxon>Pseudomonadota</taxon>
        <taxon>Alphaproteobacteria</taxon>
        <taxon>Sphingomonadales</taxon>
        <taxon>Sphingomonadaceae</taxon>
        <taxon>Sphingomonas</taxon>
    </lineage>
</organism>